<reference evidence="2 3" key="1">
    <citation type="journal article" date="2014" name="Int. J. Syst. Evol. Microbiol.">
        <title>Complete genome sequence of Corynebacterium casei LMG S-19264T (=DSM 44701T), isolated from a smear-ripened cheese.</title>
        <authorList>
            <consortium name="US DOE Joint Genome Institute (JGI-PGF)"/>
            <person name="Walter F."/>
            <person name="Albersmeier A."/>
            <person name="Kalinowski J."/>
            <person name="Ruckert C."/>
        </authorList>
    </citation>
    <scope>NUCLEOTIDE SEQUENCE [LARGE SCALE GENOMIC DNA]</scope>
    <source>
        <strain evidence="2 3">KCTC 32337</strain>
    </source>
</reference>
<accession>A0A8H9IE55</accession>
<comment type="caution">
    <text evidence="2">The sequence shown here is derived from an EMBL/GenBank/DDBJ whole genome shotgun (WGS) entry which is preliminary data.</text>
</comment>
<dbReference type="AlphaFoldDB" id="A0A8H9IE55"/>
<dbReference type="EMBL" id="BMZC01000014">
    <property type="protein sequence ID" value="GGZ78089.1"/>
    <property type="molecule type" value="Genomic_DNA"/>
</dbReference>
<sequence>MMVRFFNILLGLALGGIVMPLSSVLCLIMLVFKWRTLRNNLENCVTFEQLLMLTCINIVGVFSNFLSFEIAIGLVVAGGVALIFTFFTKMLINSLIIISSLFIISMHTWWPVSIFADFSPLILQANVFVWVCYLYLKINLPMHVKNV</sequence>
<keyword evidence="1" id="KW-0812">Transmembrane</keyword>
<feature type="transmembrane region" description="Helical" evidence="1">
    <location>
        <begin position="6"/>
        <end position="32"/>
    </location>
</feature>
<proteinExistence type="predicted"/>
<name>A0A8H9IE55_9ALTE</name>
<keyword evidence="1" id="KW-1133">Transmembrane helix</keyword>
<evidence type="ECO:0000256" key="1">
    <source>
        <dbReference type="SAM" id="Phobius"/>
    </source>
</evidence>
<evidence type="ECO:0000313" key="3">
    <source>
        <dbReference type="Proteomes" id="UP000622604"/>
    </source>
</evidence>
<feature type="transmembrane region" description="Helical" evidence="1">
    <location>
        <begin position="94"/>
        <end position="112"/>
    </location>
</feature>
<keyword evidence="1" id="KW-0472">Membrane</keyword>
<feature type="transmembrane region" description="Helical" evidence="1">
    <location>
        <begin position="68"/>
        <end position="87"/>
    </location>
</feature>
<evidence type="ECO:0000313" key="2">
    <source>
        <dbReference type="EMBL" id="GGZ78089.1"/>
    </source>
</evidence>
<organism evidence="2 3">
    <name type="scientific">Paraglaciecola chathamensis</name>
    <dbReference type="NCBI Taxonomy" id="368405"/>
    <lineage>
        <taxon>Bacteria</taxon>
        <taxon>Pseudomonadati</taxon>
        <taxon>Pseudomonadota</taxon>
        <taxon>Gammaproteobacteria</taxon>
        <taxon>Alteromonadales</taxon>
        <taxon>Alteromonadaceae</taxon>
        <taxon>Paraglaciecola</taxon>
    </lineage>
</organism>
<gene>
    <name evidence="2" type="ORF">GCM10011274_40300</name>
</gene>
<protein>
    <submittedName>
        <fullName evidence="2">Uncharacterized protein</fullName>
    </submittedName>
</protein>
<dbReference type="Proteomes" id="UP000622604">
    <property type="component" value="Unassembled WGS sequence"/>
</dbReference>
<feature type="transmembrane region" description="Helical" evidence="1">
    <location>
        <begin position="118"/>
        <end position="136"/>
    </location>
</feature>